<dbReference type="PROSITE" id="PS50933">
    <property type="entry name" value="CHRD"/>
    <property type="match status" value="1"/>
</dbReference>
<dbReference type="Proteomes" id="UP000245728">
    <property type="component" value="Chromosome"/>
</dbReference>
<reference evidence="3 4" key="1">
    <citation type="submission" date="2018-05" db="EMBL/GenBank/DDBJ databases">
        <title>Salinimonas sp. HMF8227 Genome sequencing and assembly.</title>
        <authorList>
            <person name="Kang H."/>
            <person name="Kang J."/>
            <person name="Cha I."/>
            <person name="Kim H."/>
            <person name="Joh K."/>
        </authorList>
    </citation>
    <scope>NUCLEOTIDE SEQUENCE [LARGE SCALE GENOMIC DNA]</scope>
    <source>
        <strain evidence="3 4">HMF8227</strain>
    </source>
</reference>
<dbReference type="PROSITE" id="PS51257">
    <property type="entry name" value="PROKAR_LIPOPROTEIN"/>
    <property type="match status" value="1"/>
</dbReference>
<dbReference type="RefSeq" id="WP_109339233.1">
    <property type="nucleotide sequence ID" value="NZ_CP029347.1"/>
</dbReference>
<organism evidence="3 4">
    <name type="scientific">Saliniradius amylolyticus</name>
    <dbReference type="NCBI Taxonomy" id="2183582"/>
    <lineage>
        <taxon>Bacteria</taxon>
        <taxon>Pseudomonadati</taxon>
        <taxon>Pseudomonadota</taxon>
        <taxon>Gammaproteobacteria</taxon>
        <taxon>Alteromonadales</taxon>
        <taxon>Alteromonadaceae</taxon>
        <taxon>Saliniradius</taxon>
    </lineage>
</organism>
<dbReference type="KEGG" id="salh:HMF8227_01122"/>
<dbReference type="InterPro" id="IPR010895">
    <property type="entry name" value="CHRD"/>
</dbReference>
<protein>
    <recommendedName>
        <fullName evidence="2">CHRD domain-containing protein</fullName>
    </recommendedName>
</protein>
<dbReference type="Pfam" id="PF14344">
    <property type="entry name" value="DUF4397"/>
    <property type="match status" value="2"/>
</dbReference>
<feature type="chain" id="PRO_5015485876" description="CHRD domain-containing protein" evidence="1">
    <location>
        <begin position="19"/>
        <end position="822"/>
    </location>
</feature>
<dbReference type="Pfam" id="PF07452">
    <property type="entry name" value="CHRD"/>
    <property type="match status" value="3"/>
</dbReference>
<dbReference type="EMBL" id="CP029347">
    <property type="protein sequence ID" value="AWL11603.1"/>
    <property type="molecule type" value="Genomic_DNA"/>
</dbReference>
<dbReference type="SMART" id="SM00754">
    <property type="entry name" value="CHRD"/>
    <property type="match status" value="3"/>
</dbReference>
<evidence type="ECO:0000313" key="4">
    <source>
        <dbReference type="Proteomes" id="UP000245728"/>
    </source>
</evidence>
<dbReference type="InterPro" id="IPR025510">
    <property type="entry name" value="DUF4397"/>
</dbReference>
<keyword evidence="1" id="KW-0732">Signal</keyword>
<evidence type="ECO:0000259" key="2">
    <source>
        <dbReference type="PROSITE" id="PS50933"/>
    </source>
</evidence>
<keyword evidence="4" id="KW-1185">Reference proteome</keyword>
<dbReference type="OrthoDB" id="9783299at2"/>
<feature type="signal peptide" evidence="1">
    <location>
        <begin position="1"/>
        <end position="18"/>
    </location>
</feature>
<dbReference type="AlphaFoldDB" id="A0A2S2E1T5"/>
<proteinExistence type="predicted"/>
<accession>A0A2S2E1T5</accession>
<evidence type="ECO:0000313" key="3">
    <source>
        <dbReference type="EMBL" id="AWL11603.1"/>
    </source>
</evidence>
<evidence type="ECO:0000256" key="1">
    <source>
        <dbReference type="SAM" id="SignalP"/>
    </source>
</evidence>
<name>A0A2S2E1T5_9ALTE</name>
<sequence>MKSITPILAALTLPFVLTGCLNSDSDPLPEPPEPPAFSNLRVTHAVSDAPTVNVIANGDTLSEGADYQASTGWQSVLSDTYTVEVNANLPGGDSATVIGPVDLTLTGDMNYDVVAVGQVGDIEPLVLENAETTVTSGNARVQILHAAANAPMVDIYVTAPDAELASEQALATLSFKEYTAQTEVAGGDYRVRITPAGADTVVFDSGTINLADGADLMVAATDNTGAGDSPVTLLAVDANGATRLWDTNTGANLRVLHGSPDAPAVDVLVNNATMPMHYQLDGLAYPNATDYLAVPADELLVDVVADADNSVVAIDDAAVAPMQGMAYTAIATNTLADIQLALLTDDHRSIATAAKVRLIHNAPAAGDVDIYVTADDDISDDDPAFTDVPYDATNLATTGYVELAEGTYYITITPADTKTEAIGPLMVELNNGDVLSAVALEANGGGTPLQAVILDDSKPAPVSLDATQTFEVSLDGMQEVPAVDTAATAAATVLLDEDDRLFSVTVDTSAVDNVTGVHVHDGNIGRNGPVAFPLQASGDDTYTLPATNLLDPMIEALKSGEWYINVHTEANPSGEVRGQIVPETMAVVTFPLSGSQEVPSVTTDAMGYGYATLDTTTLAVDLVAVTMGVEDATMAHIHTGYAGENGPVYVTLEQSMDDANVWMTPAGAMIDATNAARLVEGGHYVNIHTPANPSGELRGQITPDNIEVYGVTATGDQEVPAVDTNAMGEGAITLNTSTMTIKAIINVMDISPNAAHIHQGAVGENGGVVIGLTNPDAGLWTLDATLTEAQMALMQAEGLYTNFHTDAFPSGEIRGQITLGFE</sequence>
<feature type="domain" description="CHRD" evidence="2">
    <location>
        <begin position="466"/>
        <end position="585"/>
    </location>
</feature>
<gene>
    <name evidence="3" type="ORF">HMF8227_01122</name>
</gene>